<organism evidence="14 15">
    <name type="scientific">Cephus cinctus</name>
    <name type="common">Wheat stem sawfly</name>
    <dbReference type="NCBI Taxonomy" id="211228"/>
    <lineage>
        <taxon>Eukaryota</taxon>
        <taxon>Metazoa</taxon>
        <taxon>Ecdysozoa</taxon>
        <taxon>Arthropoda</taxon>
        <taxon>Hexapoda</taxon>
        <taxon>Insecta</taxon>
        <taxon>Pterygota</taxon>
        <taxon>Neoptera</taxon>
        <taxon>Endopterygota</taxon>
        <taxon>Hymenoptera</taxon>
        <taxon>Cephoidea</taxon>
        <taxon>Cephidae</taxon>
        <taxon>Cephus</taxon>
    </lineage>
</organism>
<dbReference type="Proteomes" id="UP000694920">
    <property type="component" value="Unplaced"/>
</dbReference>
<comment type="similarity">
    <text evidence="4">Belongs to the ECSIT family.</text>
</comment>
<evidence type="ECO:0000256" key="8">
    <source>
        <dbReference type="ARBA" id="ARBA00022859"/>
    </source>
</evidence>
<keyword evidence="8" id="KW-0391">Immunity</keyword>
<evidence type="ECO:0000259" key="13">
    <source>
        <dbReference type="SMART" id="SM01284"/>
    </source>
</evidence>
<reference evidence="15" key="1">
    <citation type="submission" date="2025-08" db="UniProtKB">
        <authorList>
            <consortium name="RefSeq"/>
        </authorList>
    </citation>
    <scope>IDENTIFICATION</scope>
</reference>
<feature type="domain" description="ECSIT C-terminal" evidence="13">
    <location>
        <begin position="309"/>
        <end position="431"/>
    </location>
</feature>
<gene>
    <name evidence="15" type="primary">LOC107267831</name>
</gene>
<evidence type="ECO:0000256" key="6">
    <source>
        <dbReference type="ARBA" id="ARBA00022490"/>
    </source>
</evidence>
<evidence type="ECO:0000256" key="5">
    <source>
        <dbReference type="ARBA" id="ARBA00019998"/>
    </source>
</evidence>
<dbReference type="KEGG" id="ccin:107267831"/>
<evidence type="ECO:0000256" key="12">
    <source>
        <dbReference type="SAM" id="MobiDB-lite"/>
    </source>
</evidence>
<evidence type="ECO:0000313" key="15">
    <source>
        <dbReference type="RefSeq" id="XP_015595451.1"/>
    </source>
</evidence>
<name>A0AAJ7BVJ4_CEPCN</name>
<dbReference type="Pfam" id="PF06239">
    <property type="entry name" value="ECSIT_N"/>
    <property type="match status" value="1"/>
</dbReference>
<dbReference type="PANTHER" id="PTHR13113">
    <property type="entry name" value="ECSIT EVOLUTIONARILY CONSERVED SIGNALING INTERMEDIATE IN TOLL PATHWAYS"/>
    <property type="match status" value="1"/>
</dbReference>
<feature type="region of interest" description="Disordered" evidence="12">
    <location>
        <begin position="83"/>
        <end position="110"/>
    </location>
</feature>
<dbReference type="Pfam" id="PF14784">
    <property type="entry name" value="ECSIT_C"/>
    <property type="match status" value="1"/>
</dbReference>
<dbReference type="GeneID" id="107267831"/>
<comment type="subcellular location">
    <subcellularLocation>
        <location evidence="3">Cytoplasm</location>
    </subcellularLocation>
    <subcellularLocation>
        <location evidence="2">Mitochondrion</location>
    </subcellularLocation>
    <subcellularLocation>
        <location evidence="1">Nucleus</location>
    </subcellularLocation>
</comment>
<dbReference type="InterPro" id="IPR029342">
    <property type="entry name" value="ECIST_C"/>
</dbReference>
<keyword evidence="14" id="KW-1185">Reference proteome</keyword>
<dbReference type="InterPro" id="IPR010418">
    <property type="entry name" value="ECSIT"/>
</dbReference>
<dbReference type="GO" id="GO:0045087">
    <property type="term" value="P:innate immune response"/>
    <property type="evidence" value="ECO:0007669"/>
    <property type="project" value="UniProtKB-KW"/>
</dbReference>
<dbReference type="RefSeq" id="XP_015595451.1">
    <property type="nucleotide sequence ID" value="XM_015739965.2"/>
</dbReference>
<evidence type="ECO:0000256" key="3">
    <source>
        <dbReference type="ARBA" id="ARBA00004496"/>
    </source>
</evidence>
<evidence type="ECO:0000313" key="14">
    <source>
        <dbReference type="Proteomes" id="UP000694920"/>
    </source>
</evidence>
<keyword evidence="6" id="KW-0963">Cytoplasm</keyword>
<dbReference type="AlphaFoldDB" id="A0AAJ7BVJ4"/>
<accession>A0AAJ7BVJ4</accession>
<evidence type="ECO:0000256" key="11">
    <source>
        <dbReference type="ARBA" id="ARBA00023242"/>
    </source>
</evidence>
<evidence type="ECO:0000256" key="4">
    <source>
        <dbReference type="ARBA" id="ARBA00007674"/>
    </source>
</evidence>
<evidence type="ECO:0000256" key="7">
    <source>
        <dbReference type="ARBA" id="ARBA00022588"/>
    </source>
</evidence>
<dbReference type="GO" id="GO:0005739">
    <property type="term" value="C:mitochondrion"/>
    <property type="evidence" value="ECO:0007669"/>
    <property type="project" value="UniProtKB-SubCell"/>
</dbReference>
<sequence length="463" mass="53644">MYHPVACNSSQHITKQHSMFLLQILKVAIKTKSIANMSSIIRRPTSILQVCSVIDQNFIRKDIRTMSPIIVHNFIHTTVPSFKKDEKDESETDNETKKGESKKNNETQKGAKSQSALVMYMFENVKKKEKETYLETIRMYISRDIYRRGHVEFIYSAMKYMEEFGVHRDLEAYKKLIDVLPKGKFIPTNVFQVEFLHYPKQQQCAVDLLEQMEDNSVIPDREMETMLINIFGKSAIPLRKYWRMMYWMPRFKNLNPYKFSEEIFSNAIELAKQAIKKISEVDPEREIIVYETEKVPDSVDKTWIVSSISPTQKELLKKHPVNTAVYVEGPFKVWMRNVTVDYFILRADPVPKTDKPISEYDADDVTNIKIPFWEEPKVPGFLSSVHEQEDGTILAVCATGTSSKDSLLSWIRCLQDENPILSEIPVIFTLKVKTSDVNAIESGEKVQGRLEDSKNPTDKKTEL</sequence>
<dbReference type="InterPro" id="IPR046448">
    <property type="entry name" value="ECSIT_N"/>
</dbReference>
<protein>
    <recommendedName>
        <fullName evidence="5">Evolutionarily conserved signaling intermediate in Toll pathway, mitochondrial</fullName>
    </recommendedName>
</protein>
<evidence type="ECO:0000256" key="10">
    <source>
        <dbReference type="ARBA" id="ARBA00023128"/>
    </source>
</evidence>
<keyword evidence="9" id="KW-0809">Transit peptide</keyword>
<dbReference type="GO" id="GO:0007178">
    <property type="term" value="P:cell surface receptor protein serine/threonine kinase signaling pathway"/>
    <property type="evidence" value="ECO:0007669"/>
    <property type="project" value="TreeGrafter"/>
</dbReference>
<feature type="compositionally biased region" description="Basic and acidic residues" evidence="12">
    <location>
        <begin position="94"/>
        <end position="106"/>
    </location>
</feature>
<dbReference type="GO" id="GO:0005634">
    <property type="term" value="C:nucleus"/>
    <property type="evidence" value="ECO:0007669"/>
    <property type="project" value="UniProtKB-SubCell"/>
</dbReference>
<dbReference type="SMART" id="SM01284">
    <property type="entry name" value="ECSIT_Cterm"/>
    <property type="match status" value="1"/>
</dbReference>
<evidence type="ECO:0000256" key="9">
    <source>
        <dbReference type="ARBA" id="ARBA00022946"/>
    </source>
</evidence>
<keyword evidence="11" id="KW-0539">Nucleus</keyword>
<evidence type="ECO:0000256" key="2">
    <source>
        <dbReference type="ARBA" id="ARBA00004173"/>
    </source>
</evidence>
<dbReference type="CTD" id="51295"/>
<keyword evidence="10" id="KW-0496">Mitochondrion</keyword>
<proteinExistence type="inferred from homology"/>
<dbReference type="PANTHER" id="PTHR13113:SF1">
    <property type="entry name" value="EVOLUTIONARILY CONSERVED SIGNALING INTERMEDIATE IN TOLL PATHWAY, MITOCHONDRIAL"/>
    <property type="match status" value="1"/>
</dbReference>
<evidence type="ECO:0000256" key="1">
    <source>
        <dbReference type="ARBA" id="ARBA00004123"/>
    </source>
</evidence>
<keyword evidence="7" id="KW-0399">Innate immunity</keyword>